<sequence length="312" mass="36246">MNHESNENLDSTLEWVNWMDGLIIEDAFRKEKIFLYSYSDFKDLKVIGVGSNGNVCKATTRSSRKNVVLKPISLTKDYSHKDLIKEIKRYRQLELHGNILKLYGITKQDQNSHVYLVVFEYSDGGSLRQFLKENHETISWHTKLQLSKQLVGALMWLHGNDIVHGHLSSSKVLVCKGKIKLNPFGIVRRTNESRGLMEKFMGPVQYADPRYLEIFQSIGRKKSVDIYSLGIILWEISSAREPYKSESKSTYELIDEICNGKRETILDEVPREYSKIFQDCWHHDERRRPNIDQVFEALDNVDTKSKSKLGEI</sequence>
<evidence type="ECO:0000259" key="2">
    <source>
        <dbReference type="PROSITE" id="PS50011"/>
    </source>
</evidence>
<dbReference type="OrthoDB" id="10261027at2759"/>
<dbReference type="PANTHER" id="PTHR44329:SF6">
    <property type="entry name" value="RECEPTOR-INTERACTING SERINE_THREONINE-PROTEIN KINASE 1"/>
    <property type="match status" value="1"/>
</dbReference>
<feature type="non-terminal residue" evidence="3">
    <location>
        <position position="1"/>
    </location>
</feature>
<dbReference type="InterPro" id="IPR001245">
    <property type="entry name" value="Ser-Thr/Tyr_kinase_cat_dom"/>
</dbReference>
<feature type="binding site" evidence="1">
    <location>
        <position position="70"/>
    </location>
    <ligand>
        <name>ATP</name>
        <dbReference type="ChEBI" id="CHEBI:30616"/>
    </ligand>
</feature>
<dbReference type="InterPro" id="IPR051681">
    <property type="entry name" value="Ser/Thr_Kinases-Pseudokinases"/>
</dbReference>
<protein>
    <submittedName>
        <fullName evidence="3">436_t:CDS:1</fullName>
    </submittedName>
</protein>
<dbReference type="GO" id="GO:0005524">
    <property type="term" value="F:ATP binding"/>
    <property type="evidence" value="ECO:0007669"/>
    <property type="project" value="UniProtKB-UniRule"/>
</dbReference>
<comment type="caution">
    <text evidence="3">The sequence shown here is derived from an EMBL/GenBank/DDBJ whole genome shotgun (WGS) entry which is preliminary data.</text>
</comment>
<gene>
    <name evidence="3" type="ORF">AMORRO_LOCUS10292</name>
</gene>
<proteinExistence type="predicted"/>
<dbReference type="GO" id="GO:0004674">
    <property type="term" value="F:protein serine/threonine kinase activity"/>
    <property type="evidence" value="ECO:0007669"/>
    <property type="project" value="TreeGrafter"/>
</dbReference>
<dbReference type="PROSITE" id="PS00107">
    <property type="entry name" value="PROTEIN_KINASE_ATP"/>
    <property type="match status" value="1"/>
</dbReference>
<dbReference type="Pfam" id="PF07714">
    <property type="entry name" value="PK_Tyr_Ser-Thr"/>
    <property type="match status" value="1"/>
</dbReference>
<dbReference type="InterPro" id="IPR000719">
    <property type="entry name" value="Prot_kinase_dom"/>
</dbReference>
<feature type="domain" description="Protein kinase" evidence="2">
    <location>
        <begin position="41"/>
        <end position="301"/>
    </location>
</feature>
<dbReference type="InterPro" id="IPR017441">
    <property type="entry name" value="Protein_kinase_ATP_BS"/>
</dbReference>
<keyword evidence="1" id="KW-0067">ATP-binding</keyword>
<accession>A0A9N9E3A2</accession>
<dbReference type="EMBL" id="CAJVPV010011147">
    <property type="protein sequence ID" value="CAG8658357.1"/>
    <property type="molecule type" value="Genomic_DNA"/>
</dbReference>
<dbReference type="InterPro" id="IPR011009">
    <property type="entry name" value="Kinase-like_dom_sf"/>
</dbReference>
<evidence type="ECO:0000313" key="4">
    <source>
        <dbReference type="Proteomes" id="UP000789342"/>
    </source>
</evidence>
<dbReference type="PANTHER" id="PTHR44329">
    <property type="entry name" value="SERINE/THREONINE-PROTEIN KINASE TNNI3K-RELATED"/>
    <property type="match status" value="1"/>
</dbReference>
<dbReference type="Gene3D" id="1.10.510.10">
    <property type="entry name" value="Transferase(Phosphotransferase) domain 1"/>
    <property type="match status" value="1"/>
</dbReference>
<evidence type="ECO:0000313" key="3">
    <source>
        <dbReference type="EMBL" id="CAG8658357.1"/>
    </source>
</evidence>
<dbReference type="SUPFAM" id="SSF56112">
    <property type="entry name" value="Protein kinase-like (PK-like)"/>
    <property type="match status" value="1"/>
</dbReference>
<dbReference type="PRINTS" id="PR00109">
    <property type="entry name" value="TYRKINASE"/>
</dbReference>
<dbReference type="AlphaFoldDB" id="A0A9N9E3A2"/>
<name>A0A9N9E3A2_9GLOM</name>
<keyword evidence="4" id="KW-1185">Reference proteome</keyword>
<evidence type="ECO:0000256" key="1">
    <source>
        <dbReference type="PROSITE-ProRule" id="PRU10141"/>
    </source>
</evidence>
<reference evidence="3" key="1">
    <citation type="submission" date="2021-06" db="EMBL/GenBank/DDBJ databases">
        <authorList>
            <person name="Kallberg Y."/>
            <person name="Tangrot J."/>
            <person name="Rosling A."/>
        </authorList>
    </citation>
    <scope>NUCLEOTIDE SEQUENCE</scope>
    <source>
        <strain evidence="3">CL551</strain>
    </source>
</reference>
<dbReference type="PROSITE" id="PS50011">
    <property type="entry name" value="PROTEIN_KINASE_DOM"/>
    <property type="match status" value="1"/>
</dbReference>
<dbReference type="PIRSF" id="PIRSF000654">
    <property type="entry name" value="Integrin-linked_kinase"/>
    <property type="match status" value="1"/>
</dbReference>
<organism evidence="3 4">
    <name type="scientific">Acaulospora morrowiae</name>
    <dbReference type="NCBI Taxonomy" id="94023"/>
    <lineage>
        <taxon>Eukaryota</taxon>
        <taxon>Fungi</taxon>
        <taxon>Fungi incertae sedis</taxon>
        <taxon>Mucoromycota</taxon>
        <taxon>Glomeromycotina</taxon>
        <taxon>Glomeromycetes</taxon>
        <taxon>Diversisporales</taxon>
        <taxon>Acaulosporaceae</taxon>
        <taxon>Acaulospora</taxon>
    </lineage>
</organism>
<keyword evidence="1" id="KW-0547">Nucleotide-binding</keyword>
<dbReference type="Proteomes" id="UP000789342">
    <property type="component" value="Unassembled WGS sequence"/>
</dbReference>